<evidence type="ECO:0000313" key="1">
    <source>
        <dbReference type="EMBL" id="MBU8542768.1"/>
    </source>
</evidence>
<name>A0ABS6H4V2_9PROT</name>
<accession>A0ABS6H4V2</accession>
<gene>
    <name evidence="1" type="ORF">JJQ90_03580</name>
</gene>
<keyword evidence="2" id="KW-1185">Reference proteome</keyword>
<dbReference type="RefSeq" id="WP_216873064.1">
    <property type="nucleotide sequence ID" value="NZ_JAERQM010000001.1"/>
</dbReference>
<proteinExistence type="predicted"/>
<evidence type="ECO:0000313" key="2">
    <source>
        <dbReference type="Proteomes" id="UP000689967"/>
    </source>
</evidence>
<dbReference type="Pfam" id="PF01724">
    <property type="entry name" value="DUF29"/>
    <property type="match status" value="1"/>
</dbReference>
<reference evidence="1 2" key="1">
    <citation type="submission" date="2021-01" db="EMBL/GenBank/DDBJ databases">
        <title>Roseomonas sp. nov, a bacterium isolated from an oil production mixture in Yumen Oilfield.</title>
        <authorList>
            <person name="Wu D."/>
        </authorList>
    </citation>
    <scope>NUCLEOTIDE SEQUENCE [LARGE SCALE GENOMIC DNA]</scope>
    <source>
        <strain evidence="1 2">ROY-5-3</strain>
    </source>
</reference>
<dbReference type="EMBL" id="JAERQM010000001">
    <property type="protein sequence ID" value="MBU8542768.1"/>
    <property type="molecule type" value="Genomic_DNA"/>
</dbReference>
<protein>
    <submittedName>
        <fullName evidence="1">DUF29 family protein</fullName>
    </submittedName>
</protein>
<dbReference type="Proteomes" id="UP000689967">
    <property type="component" value="Unassembled WGS sequence"/>
</dbReference>
<organism evidence="1 2">
    <name type="scientific">Falsiroseomonas oleicola</name>
    <dbReference type="NCBI Taxonomy" id="2801474"/>
    <lineage>
        <taxon>Bacteria</taxon>
        <taxon>Pseudomonadati</taxon>
        <taxon>Pseudomonadota</taxon>
        <taxon>Alphaproteobacteria</taxon>
        <taxon>Acetobacterales</taxon>
        <taxon>Roseomonadaceae</taxon>
        <taxon>Falsiroseomonas</taxon>
    </lineage>
</organism>
<sequence length="156" mass="17634">MPDDLWRDDIVTWSEQQSDRLRRLRAGERVNDLDWDHIIEEIESLGRREIEAVRSLLVQAVLHLMKLHAWPGHPAARKWRVDAADFLIQAQDGYRPSMARSLDLAGAVGYARRRLPVQRFTTPAQDLPPLGAIPLAALADPAFTLEDLEAALFPPA</sequence>
<comment type="caution">
    <text evidence="1">The sequence shown here is derived from an EMBL/GenBank/DDBJ whole genome shotgun (WGS) entry which is preliminary data.</text>
</comment>